<dbReference type="GO" id="GO:0002218">
    <property type="term" value="P:activation of innate immune response"/>
    <property type="evidence" value="ECO:0007669"/>
    <property type="project" value="InterPro"/>
</dbReference>
<feature type="compositionally biased region" description="Pro residues" evidence="2">
    <location>
        <begin position="1"/>
        <end position="13"/>
    </location>
</feature>
<keyword evidence="1" id="KW-0479">Metal-binding</keyword>
<dbReference type="PANTHER" id="PTHR22639:SF4">
    <property type="entry name" value="ZINC FINGER CCHC DOMAIN-CONTAINING PROTEIN 3"/>
    <property type="match status" value="1"/>
</dbReference>
<sequence>MPPSSKLPHPPLLPSDFPKLPPKVQLPKKNVSAAAVAKITAGPASQLQNKNVIPTVPHSAAAGAISATVIQSSAIDGEFGYTCTPGSNIVSPLINLGDPPSTMDGMSGRDEQYVAVAGGGSAAGGVAAAGAGATAGCVAVVEGGPPAAGAPVVGGGAAVSGRALSGCWGTVRCLGTGATPSESSVAGARRASLPSPPGARRRNVVRLVKGGEGPVPDRWAVVTWLKDMGFLPVDLYALIHLGGAREFDVSFLTPQLLDRFWAGWDAARMVKDSVWEGFSAVPVSRQGVKRVTFPTGNESIPIADILVWARRYGEVKTTPQKILDEDVIWTSGWTLTLQLCEIRGVAQHLPTSFFIGVCFKSVSPRHFSNVCEVLRCTLCGAVGHLRDRCGHIRCNLCGELGHAYRSCPYAHVPGLTGFTFH</sequence>
<dbReference type="Proteomes" id="UP000694569">
    <property type="component" value="Unplaced"/>
</dbReference>
<evidence type="ECO:0000313" key="5">
    <source>
        <dbReference type="Proteomes" id="UP000694569"/>
    </source>
</evidence>
<keyword evidence="1" id="KW-0863">Zinc-finger</keyword>
<organism evidence="4 5">
    <name type="scientific">Leptobrachium leishanense</name>
    <name type="common">Leishan spiny toad</name>
    <dbReference type="NCBI Taxonomy" id="445787"/>
    <lineage>
        <taxon>Eukaryota</taxon>
        <taxon>Metazoa</taxon>
        <taxon>Chordata</taxon>
        <taxon>Craniata</taxon>
        <taxon>Vertebrata</taxon>
        <taxon>Euteleostomi</taxon>
        <taxon>Amphibia</taxon>
        <taxon>Batrachia</taxon>
        <taxon>Anura</taxon>
        <taxon>Pelobatoidea</taxon>
        <taxon>Megophryidae</taxon>
        <taxon>Leptobrachium</taxon>
    </lineage>
</organism>
<evidence type="ECO:0000259" key="3">
    <source>
        <dbReference type="PROSITE" id="PS50158"/>
    </source>
</evidence>
<protein>
    <recommendedName>
        <fullName evidence="3">CCHC-type domain-containing protein</fullName>
    </recommendedName>
</protein>
<evidence type="ECO:0000313" key="4">
    <source>
        <dbReference type="Ensembl" id="ENSLLEP00000018830.1"/>
    </source>
</evidence>
<dbReference type="GeneTree" id="ENSGT00530000063983"/>
<dbReference type="GO" id="GO:0003690">
    <property type="term" value="F:double-stranded DNA binding"/>
    <property type="evidence" value="ECO:0007669"/>
    <property type="project" value="InterPro"/>
</dbReference>
<dbReference type="PANTHER" id="PTHR22639">
    <property type="entry name" value="GAG-RELATED PROTEIN"/>
    <property type="match status" value="1"/>
</dbReference>
<dbReference type="AlphaFoldDB" id="A0A8C5MTP6"/>
<reference evidence="4" key="2">
    <citation type="submission" date="2025-09" db="UniProtKB">
        <authorList>
            <consortium name="Ensembl"/>
        </authorList>
    </citation>
    <scope>IDENTIFICATION</scope>
</reference>
<accession>A0A8C5MTP6</accession>
<dbReference type="InterPro" id="IPR057811">
    <property type="entry name" value="RBD_ZCCHC3_2nd"/>
</dbReference>
<keyword evidence="5" id="KW-1185">Reference proteome</keyword>
<feature type="domain" description="CCHC-type" evidence="3">
    <location>
        <begin position="393"/>
        <end position="408"/>
    </location>
</feature>
<dbReference type="Pfam" id="PF23058">
    <property type="entry name" value="RBD_ZCCHC3_2nd"/>
    <property type="match status" value="1"/>
</dbReference>
<dbReference type="Ensembl" id="ENSLLET00000019571.1">
    <property type="protein sequence ID" value="ENSLLEP00000018830.1"/>
    <property type="gene ID" value="ENSLLEG00000011925.1"/>
</dbReference>
<dbReference type="PROSITE" id="PS50158">
    <property type="entry name" value="ZF_CCHC"/>
    <property type="match status" value="1"/>
</dbReference>
<dbReference type="InterPro" id="IPR036875">
    <property type="entry name" value="Znf_CCHC_sf"/>
</dbReference>
<dbReference type="InterPro" id="IPR042509">
    <property type="entry name" value="ZCCHC3"/>
</dbReference>
<proteinExistence type="predicted"/>
<dbReference type="OrthoDB" id="3863715at2759"/>
<evidence type="ECO:0000256" key="2">
    <source>
        <dbReference type="SAM" id="MobiDB-lite"/>
    </source>
</evidence>
<name>A0A8C5MTP6_9ANUR</name>
<dbReference type="SUPFAM" id="SSF57756">
    <property type="entry name" value="Retrovirus zinc finger-like domains"/>
    <property type="match status" value="1"/>
</dbReference>
<dbReference type="GO" id="GO:0003723">
    <property type="term" value="F:RNA binding"/>
    <property type="evidence" value="ECO:0007669"/>
    <property type="project" value="InterPro"/>
</dbReference>
<reference evidence="4" key="1">
    <citation type="submission" date="2025-08" db="UniProtKB">
        <authorList>
            <consortium name="Ensembl"/>
        </authorList>
    </citation>
    <scope>IDENTIFICATION</scope>
</reference>
<dbReference type="InterPro" id="IPR001878">
    <property type="entry name" value="Znf_CCHC"/>
</dbReference>
<evidence type="ECO:0000256" key="1">
    <source>
        <dbReference type="PROSITE-ProRule" id="PRU00047"/>
    </source>
</evidence>
<dbReference type="SMART" id="SM00343">
    <property type="entry name" value="ZnF_C2HC"/>
    <property type="match status" value="2"/>
</dbReference>
<dbReference type="GO" id="GO:0008270">
    <property type="term" value="F:zinc ion binding"/>
    <property type="evidence" value="ECO:0007669"/>
    <property type="project" value="UniProtKB-KW"/>
</dbReference>
<dbReference type="InterPro" id="IPR057810">
    <property type="entry name" value="RBD_ZCCHC3_1st"/>
</dbReference>
<feature type="region of interest" description="Disordered" evidence="2">
    <location>
        <begin position="1"/>
        <end position="21"/>
    </location>
</feature>
<keyword evidence="1" id="KW-0862">Zinc</keyword>
<dbReference type="Pfam" id="PF23057">
    <property type="entry name" value="RBD_ZCCHC3_1st"/>
    <property type="match status" value="1"/>
</dbReference>